<keyword evidence="6" id="KW-1185">Reference proteome</keyword>
<dbReference type="InterPro" id="IPR000032">
    <property type="entry name" value="HPr-like"/>
</dbReference>
<dbReference type="CDD" id="cd00367">
    <property type="entry name" value="PTS-HPr_like"/>
    <property type="match status" value="1"/>
</dbReference>
<accession>A0A0X3V5Q4</accession>
<dbReference type="Pfam" id="PF00381">
    <property type="entry name" value="PTS-HPr"/>
    <property type="match status" value="1"/>
</dbReference>
<organism evidence="5 6">
    <name type="scientific">Streptomyces regalis</name>
    <dbReference type="NCBI Taxonomy" id="68262"/>
    <lineage>
        <taxon>Bacteria</taxon>
        <taxon>Bacillati</taxon>
        <taxon>Actinomycetota</taxon>
        <taxon>Actinomycetes</taxon>
        <taxon>Kitasatosporales</taxon>
        <taxon>Streptomycetaceae</taxon>
        <taxon>Streptomyces</taxon>
    </lineage>
</organism>
<evidence type="ECO:0000256" key="2">
    <source>
        <dbReference type="ARBA" id="ARBA00022490"/>
    </source>
</evidence>
<dbReference type="PANTHER" id="PTHR33705:SF2">
    <property type="entry name" value="PHOSPHOCARRIER PROTEIN NPR"/>
    <property type="match status" value="1"/>
</dbReference>
<dbReference type="GO" id="GO:0005737">
    <property type="term" value="C:cytoplasm"/>
    <property type="evidence" value="ECO:0007669"/>
    <property type="project" value="UniProtKB-SubCell"/>
</dbReference>
<comment type="caution">
    <text evidence="5">The sequence shown here is derived from an EMBL/GenBank/DDBJ whole genome shotgun (WGS) entry which is preliminary data.</text>
</comment>
<dbReference type="Proteomes" id="UP000053923">
    <property type="component" value="Unassembled WGS sequence"/>
</dbReference>
<reference evidence="6" key="1">
    <citation type="submission" date="2015-10" db="EMBL/GenBank/DDBJ databases">
        <authorList>
            <person name="Ju K.-S."/>
            <person name="Doroghazi J.R."/>
            <person name="Metcalf W.W."/>
        </authorList>
    </citation>
    <scope>NUCLEOTIDE SEQUENCE [LARGE SCALE GENOMIC DNA]</scope>
    <source>
        <strain evidence="6">NRRL 3151</strain>
    </source>
</reference>
<dbReference type="InterPro" id="IPR035895">
    <property type="entry name" value="HPr-like_sf"/>
</dbReference>
<keyword evidence="2" id="KW-0963">Cytoplasm</keyword>
<evidence type="ECO:0000259" key="4">
    <source>
        <dbReference type="PROSITE" id="PS51350"/>
    </source>
</evidence>
<dbReference type="InterPro" id="IPR050399">
    <property type="entry name" value="HPr"/>
</dbReference>
<dbReference type="SUPFAM" id="SSF55594">
    <property type="entry name" value="HPr-like"/>
    <property type="match status" value="1"/>
</dbReference>
<feature type="domain" description="HPr" evidence="4">
    <location>
        <begin position="1"/>
        <end position="84"/>
    </location>
</feature>
<evidence type="ECO:0000313" key="5">
    <source>
        <dbReference type="EMBL" id="KUL39767.1"/>
    </source>
</evidence>
<name>A0A0X3V5Q4_9ACTN</name>
<evidence type="ECO:0000256" key="3">
    <source>
        <dbReference type="ARBA" id="ARBA00022683"/>
    </source>
</evidence>
<dbReference type="PROSITE" id="PS51350">
    <property type="entry name" value="PTS_HPR_DOM"/>
    <property type="match status" value="1"/>
</dbReference>
<gene>
    <name evidence="5" type="ORF">ADL12_14745</name>
</gene>
<dbReference type="EMBL" id="LLZG01000092">
    <property type="protein sequence ID" value="KUL39767.1"/>
    <property type="molecule type" value="Genomic_DNA"/>
</dbReference>
<evidence type="ECO:0000256" key="1">
    <source>
        <dbReference type="ARBA" id="ARBA00004496"/>
    </source>
</evidence>
<protein>
    <recommendedName>
        <fullName evidence="4">HPr domain-containing protein</fullName>
    </recommendedName>
</protein>
<dbReference type="Gene3D" id="3.30.1340.10">
    <property type="entry name" value="HPr-like"/>
    <property type="match status" value="1"/>
</dbReference>
<dbReference type="NCBIfam" id="TIGR01003">
    <property type="entry name" value="PTS_HPr_family"/>
    <property type="match status" value="1"/>
</dbReference>
<proteinExistence type="predicted"/>
<dbReference type="AlphaFoldDB" id="A0A0X3V5Q4"/>
<evidence type="ECO:0000313" key="6">
    <source>
        <dbReference type="Proteomes" id="UP000053923"/>
    </source>
</evidence>
<dbReference type="PANTHER" id="PTHR33705">
    <property type="entry name" value="PHOSPHOCARRIER PROTEIN HPR"/>
    <property type="match status" value="1"/>
</dbReference>
<sequence>MRVRVVLPEDLHARPAGRVAAAAPRFTSTVHIEYDGRTALAASVLAVMSLGARAGSAVHIVAEGPDAAAATSALTEILTGPGTS</sequence>
<comment type="subcellular location">
    <subcellularLocation>
        <location evidence="1">Cytoplasm</location>
    </subcellularLocation>
</comment>
<dbReference type="GO" id="GO:0009401">
    <property type="term" value="P:phosphoenolpyruvate-dependent sugar phosphotransferase system"/>
    <property type="evidence" value="ECO:0007669"/>
    <property type="project" value="UniProtKB-KW"/>
</dbReference>
<dbReference type="PRINTS" id="PR00107">
    <property type="entry name" value="PHOSPHOCPHPR"/>
</dbReference>
<keyword evidence="3" id="KW-0598">Phosphotransferase system</keyword>